<keyword evidence="1" id="KW-1133">Transmembrane helix</keyword>
<organism evidence="3 4">
    <name type="scientific">Araneus ventricosus</name>
    <name type="common">Orbweaver spider</name>
    <name type="synonym">Epeira ventricosa</name>
    <dbReference type="NCBI Taxonomy" id="182803"/>
    <lineage>
        <taxon>Eukaryota</taxon>
        <taxon>Metazoa</taxon>
        <taxon>Ecdysozoa</taxon>
        <taxon>Arthropoda</taxon>
        <taxon>Chelicerata</taxon>
        <taxon>Arachnida</taxon>
        <taxon>Araneae</taxon>
        <taxon>Araneomorphae</taxon>
        <taxon>Entelegynae</taxon>
        <taxon>Araneoidea</taxon>
        <taxon>Araneidae</taxon>
        <taxon>Araneus</taxon>
    </lineage>
</organism>
<dbReference type="Proteomes" id="UP000499080">
    <property type="component" value="Unassembled WGS sequence"/>
</dbReference>
<dbReference type="AlphaFoldDB" id="A0A4Y2LAW6"/>
<gene>
    <name evidence="3" type="ORF">AVEN_237101_1</name>
    <name evidence="2" type="ORF">AVEN_53005_1</name>
</gene>
<dbReference type="EMBL" id="BGPR01117504">
    <property type="protein sequence ID" value="GBN10158.1"/>
    <property type="molecule type" value="Genomic_DNA"/>
</dbReference>
<dbReference type="EMBL" id="BGPR01118016">
    <property type="protein sequence ID" value="GBN11614.1"/>
    <property type="molecule type" value="Genomic_DNA"/>
</dbReference>
<keyword evidence="4" id="KW-1185">Reference proteome</keyword>
<evidence type="ECO:0000313" key="3">
    <source>
        <dbReference type="EMBL" id="GBN11614.1"/>
    </source>
</evidence>
<sequence length="120" mass="13452">MIHVSMPMMMMAMVMMSMMVGFMVMMSMMGIGMKLNMSWILISGTGFVGLDSGSESVMVSYIVDFPVDTSVVSETITSLNVMAIPVFMSVLRSVVIFDFITEFVGLWMVMMVLQECENFY</sequence>
<accession>A0A4Y2LAW6</accession>
<reference evidence="3 4" key="1">
    <citation type="journal article" date="2019" name="Sci. Rep.">
        <title>Orb-weaving spider Araneus ventricosus genome elucidates the spidroin gene catalogue.</title>
        <authorList>
            <person name="Kono N."/>
            <person name="Nakamura H."/>
            <person name="Ohtoshi R."/>
            <person name="Moran D.A.P."/>
            <person name="Shinohara A."/>
            <person name="Yoshida Y."/>
            <person name="Fujiwara M."/>
            <person name="Mori M."/>
            <person name="Tomita M."/>
            <person name="Arakawa K."/>
        </authorList>
    </citation>
    <scope>NUCLEOTIDE SEQUENCE [LARGE SCALE GENOMIC DNA]</scope>
</reference>
<feature type="transmembrane region" description="Helical" evidence="1">
    <location>
        <begin position="80"/>
        <end position="101"/>
    </location>
</feature>
<dbReference type="OrthoDB" id="6465393at2759"/>
<protein>
    <submittedName>
        <fullName evidence="3">Uncharacterized protein</fullName>
    </submittedName>
</protein>
<keyword evidence="1" id="KW-0472">Membrane</keyword>
<comment type="caution">
    <text evidence="3">The sequence shown here is derived from an EMBL/GenBank/DDBJ whole genome shotgun (WGS) entry which is preliminary data.</text>
</comment>
<evidence type="ECO:0000313" key="4">
    <source>
        <dbReference type="Proteomes" id="UP000499080"/>
    </source>
</evidence>
<keyword evidence="1" id="KW-0812">Transmembrane</keyword>
<proteinExistence type="predicted"/>
<name>A0A4Y2LAW6_ARAVE</name>
<evidence type="ECO:0000256" key="1">
    <source>
        <dbReference type="SAM" id="Phobius"/>
    </source>
</evidence>
<evidence type="ECO:0000313" key="2">
    <source>
        <dbReference type="EMBL" id="GBN10158.1"/>
    </source>
</evidence>